<dbReference type="OrthoDB" id="1440784at2"/>
<dbReference type="KEGG" id="grl:LPB144_08360"/>
<dbReference type="RefSeq" id="WP_072553063.1">
    <property type="nucleotide sequence ID" value="NZ_CP018153.1"/>
</dbReference>
<evidence type="ECO:0000313" key="2">
    <source>
        <dbReference type="Proteomes" id="UP000182510"/>
    </source>
</evidence>
<protein>
    <submittedName>
        <fullName evidence="1">Uncharacterized protein</fullName>
    </submittedName>
</protein>
<name>A0A1L3J5L9_9FLAO</name>
<reference evidence="1 2" key="1">
    <citation type="submission" date="2016-11" db="EMBL/GenBank/DDBJ databases">
        <title>Gramella sp. LPB0144 isolated from marine environment.</title>
        <authorList>
            <person name="Kim E."/>
            <person name="Yi H."/>
        </authorList>
    </citation>
    <scope>NUCLEOTIDE SEQUENCE [LARGE SCALE GENOMIC DNA]</scope>
    <source>
        <strain evidence="1 2">LPB0144</strain>
    </source>
</reference>
<accession>A0A1L3J5L9</accession>
<dbReference type="EMBL" id="CP018153">
    <property type="protein sequence ID" value="APG60416.1"/>
    <property type="molecule type" value="Genomic_DNA"/>
</dbReference>
<proteinExistence type="predicted"/>
<dbReference type="Proteomes" id="UP000182510">
    <property type="component" value="Chromosome"/>
</dbReference>
<keyword evidence="2" id="KW-1185">Reference proteome</keyword>
<sequence length="109" mass="12728">MNTTTNPEIIDEIKNLISHSVNEDNFENPDFQMMHRAIIKKYFDAKKVSINYKEATVDMKLPVGNKQYTNITFECQHLGRFLKSCIKKDEKSLFFYQNILSQFNVISAA</sequence>
<organism evidence="1 2">
    <name type="scientific">Christiangramia salexigens</name>
    <dbReference type="NCBI Taxonomy" id="1913577"/>
    <lineage>
        <taxon>Bacteria</taxon>
        <taxon>Pseudomonadati</taxon>
        <taxon>Bacteroidota</taxon>
        <taxon>Flavobacteriia</taxon>
        <taxon>Flavobacteriales</taxon>
        <taxon>Flavobacteriaceae</taxon>
        <taxon>Christiangramia</taxon>
    </lineage>
</organism>
<gene>
    <name evidence="1" type="ORF">LPB144_08360</name>
</gene>
<dbReference type="AlphaFoldDB" id="A0A1L3J5L9"/>
<evidence type="ECO:0000313" key="1">
    <source>
        <dbReference type="EMBL" id="APG60416.1"/>
    </source>
</evidence>